<dbReference type="Pfam" id="PF08264">
    <property type="entry name" value="Anticodon_1"/>
    <property type="match status" value="1"/>
</dbReference>
<dbReference type="Gene3D" id="1.10.730.10">
    <property type="entry name" value="Isoleucyl-tRNA Synthetase, Domain 1"/>
    <property type="match status" value="1"/>
</dbReference>
<dbReference type="EC" id="6.1.1.9" evidence="2"/>
<evidence type="ECO:0000259" key="11">
    <source>
        <dbReference type="Pfam" id="PF08264"/>
    </source>
</evidence>
<keyword evidence="5" id="KW-0067">ATP-binding</keyword>
<dbReference type="SUPFAM" id="SSF52374">
    <property type="entry name" value="Nucleotidylyl transferase"/>
    <property type="match status" value="1"/>
</dbReference>
<evidence type="ECO:0000313" key="12">
    <source>
        <dbReference type="EMBL" id="KIY92271.1"/>
    </source>
</evidence>
<evidence type="ECO:0000256" key="6">
    <source>
        <dbReference type="ARBA" id="ARBA00022917"/>
    </source>
</evidence>
<dbReference type="OrthoDB" id="629407at2759"/>
<evidence type="ECO:0000256" key="5">
    <source>
        <dbReference type="ARBA" id="ARBA00022840"/>
    </source>
</evidence>
<gene>
    <name evidence="12" type="ORF">MNEG_15692</name>
</gene>
<evidence type="ECO:0000256" key="1">
    <source>
        <dbReference type="ARBA" id="ARBA00005594"/>
    </source>
</evidence>
<dbReference type="GO" id="GO:0005829">
    <property type="term" value="C:cytosol"/>
    <property type="evidence" value="ECO:0007669"/>
    <property type="project" value="TreeGrafter"/>
</dbReference>
<dbReference type="PANTHER" id="PTHR11946:SF109">
    <property type="entry name" value="VALINE--TRNA LIGASE"/>
    <property type="match status" value="1"/>
</dbReference>
<dbReference type="KEGG" id="mng:MNEG_15692"/>
<evidence type="ECO:0000313" key="13">
    <source>
        <dbReference type="Proteomes" id="UP000054498"/>
    </source>
</evidence>
<protein>
    <recommendedName>
        <fullName evidence="2">valine--tRNA ligase</fullName>
        <ecNumber evidence="2">6.1.1.9</ecNumber>
    </recommendedName>
    <alternativeName>
        <fullName evidence="8">Valyl-tRNA synthetase</fullName>
    </alternativeName>
</protein>
<dbReference type="CDD" id="cd07962">
    <property type="entry name" value="Anticodon_Ia_Val"/>
    <property type="match status" value="1"/>
</dbReference>
<dbReference type="Pfam" id="PF00133">
    <property type="entry name" value="tRNA-synt_1"/>
    <property type="match status" value="1"/>
</dbReference>
<dbReference type="GO" id="GO:0004832">
    <property type="term" value="F:valine-tRNA ligase activity"/>
    <property type="evidence" value="ECO:0007669"/>
    <property type="project" value="UniProtKB-EC"/>
</dbReference>
<dbReference type="SUPFAM" id="SSF47323">
    <property type="entry name" value="Anticodon-binding domain of a subclass of class I aminoacyl-tRNA synthetases"/>
    <property type="match status" value="1"/>
</dbReference>
<evidence type="ECO:0000259" key="10">
    <source>
        <dbReference type="Pfam" id="PF00133"/>
    </source>
</evidence>
<dbReference type="Gene3D" id="3.40.50.620">
    <property type="entry name" value="HUPs"/>
    <property type="match status" value="1"/>
</dbReference>
<dbReference type="Proteomes" id="UP000054498">
    <property type="component" value="Unassembled WGS sequence"/>
</dbReference>
<keyword evidence="4" id="KW-0547">Nucleotide-binding</keyword>
<proteinExistence type="inferred from homology"/>
<keyword evidence="6" id="KW-0648">Protein biosynthesis</keyword>
<dbReference type="AlphaFoldDB" id="A0A0D2LQQ7"/>
<dbReference type="InterPro" id="IPR033705">
    <property type="entry name" value="Anticodon_Ia_Val"/>
</dbReference>
<evidence type="ECO:0000256" key="7">
    <source>
        <dbReference type="ARBA" id="ARBA00023146"/>
    </source>
</evidence>
<dbReference type="RefSeq" id="XP_013891291.1">
    <property type="nucleotide sequence ID" value="XM_014035837.1"/>
</dbReference>
<dbReference type="InterPro" id="IPR014729">
    <property type="entry name" value="Rossmann-like_a/b/a_fold"/>
</dbReference>
<evidence type="ECO:0000256" key="9">
    <source>
        <dbReference type="SAM" id="MobiDB-lite"/>
    </source>
</evidence>
<dbReference type="FunFam" id="1.10.730.10:FF:000009">
    <property type="entry name" value="Valine--tRNA ligase, mitochondrial"/>
    <property type="match status" value="1"/>
</dbReference>
<dbReference type="InterPro" id="IPR002300">
    <property type="entry name" value="aa-tRNA-synth_Ia"/>
</dbReference>
<evidence type="ECO:0000256" key="3">
    <source>
        <dbReference type="ARBA" id="ARBA00022598"/>
    </source>
</evidence>
<feature type="domain" description="Aminoacyl-tRNA synthetase class Ia" evidence="10">
    <location>
        <begin position="1"/>
        <end position="74"/>
    </location>
</feature>
<comment type="similarity">
    <text evidence="1">Belongs to the class-I aminoacyl-tRNA synthetase family.</text>
</comment>
<evidence type="ECO:0000256" key="8">
    <source>
        <dbReference type="ARBA" id="ARBA00029936"/>
    </source>
</evidence>
<keyword evidence="7 12" id="KW-0030">Aminoacyl-tRNA synthetase</keyword>
<evidence type="ECO:0000256" key="4">
    <source>
        <dbReference type="ARBA" id="ARBA00022741"/>
    </source>
</evidence>
<accession>A0A0D2LQQ7</accession>
<feature type="region of interest" description="Disordered" evidence="9">
    <location>
        <begin position="269"/>
        <end position="293"/>
    </location>
</feature>
<reference evidence="12 13" key="1">
    <citation type="journal article" date="2013" name="BMC Genomics">
        <title>Reconstruction of the lipid metabolism for the microalga Monoraphidium neglectum from its genome sequence reveals characteristics suitable for biofuel production.</title>
        <authorList>
            <person name="Bogen C."/>
            <person name="Al-Dilaimi A."/>
            <person name="Albersmeier A."/>
            <person name="Wichmann J."/>
            <person name="Grundmann M."/>
            <person name="Rupp O."/>
            <person name="Lauersen K.J."/>
            <person name="Blifernez-Klassen O."/>
            <person name="Kalinowski J."/>
            <person name="Goesmann A."/>
            <person name="Mussgnug J.H."/>
            <person name="Kruse O."/>
        </authorList>
    </citation>
    <scope>NUCLEOTIDE SEQUENCE [LARGE SCALE GENOMIC DNA]</scope>
    <source>
        <strain evidence="12 13">SAG 48.87</strain>
    </source>
</reference>
<dbReference type="EMBL" id="KK105784">
    <property type="protein sequence ID" value="KIY92271.1"/>
    <property type="molecule type" value="Genomic_DNA"/>
</dbReference>
<keyword evidence="3 12" id="KW-0436">Ligase</keyword>
<dbReference type="InterPro" id="IPR013155">
    <property type="entry name" value="M/V/L/I-tRNA-synth_anticd-bd"/>
</dbReference>
<keyword evidence="13" id="KW-1185">Reference proteome</keyword>
<sequence>MVRDAHGRKMSKSLGNVIDPLHVIEGITLEGLHQTLAEGNLDPKEVIKAKAGQKADFPDGIEECGTDALRFALARDINLDIKRVVSYRHWCNKLWNALRFALLYLPEGFAPQPAAQLDVSALPAASRWVLSRLNGTVKGVVAAMEAYQFADATQRLYAWWQYDLCDVFIELMKPVMAADPEGKDPAAAAAKEGTCQALAVALDSGLRLLHPFMPFVTEELWQRLPRPGEQPPSIMVAEYPQPREGWDDPELERAFADMQVLMARKRTRSSARAALGPCSHAPADARLPPRAGG</sequence>
<dbReference type="GO" id="GO:0005524">
    <property type="term" value="F:ATP binding"/>
    <property type="evidence" value="ECO:0007669"/>
    <property type="project" value="UniProtKB-KW"/>
</dbReference>
<feature type="domain" description="Methionyl/Valyl/Leucyl/Isoleucyl-tRNA synthetase anticodon-binding" evidence="11">
    <location>
        <begin position="127"/>
        <end position="260"/>
    </location>
</feature>
<organism evidence="12 13">
    <name type="scientific">Monoraphidium neglectum</name>
    <dbReference type="NCBI Taxonomy" id="145388"/>
    <lineage>
        <taxon>Eukaryota</taxon>
        <taxon>Viridiplantae</taxon>
        <taxon>Chlorophyta</taxon>
        <taxon>core chlorophytes</taxon>
        <taxon>Chlorophyceae</taxon>
        <taxon>CS clade</taxon>
        <taxon>Sphaeropleales</taxon>
        <taxon>Selenastraceae</taxon>
        <taxon>Monoraphidium</taxon>
    </lineage>
</organism>
<name>A0A0D2LQQ7_9CHLO</name>
<dbReference type="PANTHER" id="PTHR11946">
    <property type="entry name" value="VALYL-TRNA SYNTHETASES"/>
    <property type="match status" value="1"/>
</dbReference>
<dbReference type="InterPro" id="IPR009080">
    <property type="entry name" value="tRNAsynth_Ia_anticodon-bd"/>
</dbReference>
<dbReference type="STRING" id="145388.A0A0D2LQQ7"/>
<evidence type="ECO:0000256" key="2">
    <source>
        <dbReference type="ARBA" id="ARBA00013169"/>
    </source>
</evidence>
<dbReference type="GO" id="GO:0006438">
    <property type="term" value="P:valyl-tRNA aminoacylation"/>
    <property type="evidence" value="ECO:0007669"/>
    <property type="project" value="InterPro"/>
</dbReference>
<dbReference type="InterPro" id="IPR002303">
    <property type="entry name" value="Valyl-tRNA_ligase"/>
</dbReference>
<dbReference type="GeneID" id="25733379"/>